<accession>A0A4Z0RDH0</accession>
<sequence>MKTLVKNFLLSVTAPERPLLSEAERLILEIEEAKNKIHYAWNHFEYAAPEYVELAVLELLLAETHYSLLNKRYRIMQGLNKPPFSLDGHLHHHAFYGALFSTSPHLSHKA</sequence>
<dbReference type="EMBL" id="SPQQ01000001">
    <property type="protein sequence ID" value="TGE39586.1"/>
    <property type="molecule type" value="Genomic_DNA"/>
</dbReference>
<dbReference type="Proteomes" id="UP000298460">
    <property type="component" value="Unassembled WGS sequence"/>
</dbReference>
<reference evidence="1 2" key="1">
    <citation type="submission" date="2019-03" db="EMBL/GenBank/DDBJ databases">
        <title>Draft Genome Sequence of Desulfosporosinus fructosivorans Strain 63.6F, Isolated from Marine Sediment in the Baltic Sea.</title>
        <authorList>
            <person name="Hausmann B."/>
            <person name="Vandieken V."/>
            <person name="Pjevac P."/>
            <person name="Schreck K."/>
            <person name="Herbold C.W."/>
            <person name="Loy A."/>
        </authorList>
    </citation>
    <scope>NUCLEOTIDE SEQUENCE [LARGE SCALE GENOMIC DNA]</scope>
    <source>
        <strain evidence="1 2">63.6F</strain>
    </source>
</reference>
<dbReference type="OrthoDB" id="1798805at2"/>
<protein>
    <recommendedName>
        <fullName evidence="3">DUF2508 family protein</fullName>
    </recommendedName>
</protein>
<evidence type="ECO:0000313" key="2">
    <source>
        <dbReference type="Proteomes" id="UP000298460"/>
    </source>
</evidence>
<comment type="caution">
    <text evidence="1">The sequence shown here is derived from an EMBL/GenBank/DDBJ whole genome shotgun (WGS) entry which is preliminary data.</text>
</comment>
<gene>
    <name evidence="1" type="ORF">E4K67_00810</name>
</gene>
<evidence type="ECO:0000313" key="1">
    <source>
        <dbReference type="EMBL" id="TGE39586.1"/>
    </source>
</evidence>
<dbReference type="RefSeq" id="WP_135544525.1">
    <property type="nucleotide sequence ID" value="NZ_SPQQ01000001.1"/>
</dbReference>
<organism evidence="1 2">
    <name type="scientific">Desulfosporosinus fructosivorans</name>
    <dbReference type="NCBI Taxonomy" id="2018669"/>
    <lineage>
        <taxon>Bacteria</taxon>
        <taxon>Bacillati</taxon>
        <taxon>Bacillota</taxon>
        <taxon>Clostridia</taxon>
        <taxon>Eubacteriales</taxon>
        <taxon>Desulfitobacteriaceae</taxon>
        <taxon>Desulfosporosinus</taxon>
    </lineage>
</organism>
<keyword evidence="2" id="KW-1185">Reference proteome</keyword>
<dbReference type="AlphaFoldDB" id="A0A4Z0RDH0"/>
<evidence type="ECO:0008006" key="3">
    <source>
        <dbReference type="Google" id="ProtNLM"/>
    </source>
</evidence>
<name>A0A4Z0RDH0_9FIRM</name>
<proteinExistence type="predicted"/>